<dbReference type="Pfam" id="PF13372">
    <property type="entry name" value="Alginate_exp"/>
    <property type="match status" value="1"/>
</dbReference>
<dbReference type="InterPro" id="IPR053728">
    <property type="entry name" value="Alginate_Permeability_Chnl"/>
</dbReference>
<dbReference type="SUPFAM" id="SSF56935">
    <property type="entry name" value="Porins"/>
    <property type="match status" value="1"/>
</dbReference>
<keyword evidence="3" id="KW-1185">Reference proteome</keyword>
<dbReference type="InterPro" id="IPR025388">
    <property type="entry name" value="Alginate_export_dom"/>
</dbReference>
<name>A0A972JI53_9FLAO</name>
<evidence type="ECO:0000259" key="1">
    <source>
        <dbReference type="Pfam" id="PF13372"/>
    </source>
</evidence>
<evidence type="ECO:0000313" key="2">
    <source>
        <dbReference type="EMBL" id="NMH28635.1"/>
    </source>
</evidence>
<dbReference type="RefSeq" id="WP_169527741.1">
    <property type="nucleotide sequence ID" value="NZ_JAAMPU010000106.1"/>
</dbReference>
<sequence length="458" mass="52155">MKAFISSICLLLCLQLAAQQEPEFRSLRYDEDYSAVRDTTFASRWYSRLKHLGYASKAQTYVSFGGDIRYQYFYNEHENWGDAPEDHDGYILSRFLLHADIHFTKGIRAFVQTQSSLADGRIDPSPVDQNPLEVHQAFADFSLLDKPKTKLLVRLGRQELSYGSQRLVSVREGPNNRQSFDGAKAILKLSDFQSDFFYTHYVRASDGIFDDESNQSRQFWGSYLKYNRIPIIGSAEVYYLGLYRESVSYETDLHGNETRHSIGLRIANQIGNWKYDLEGVYQFGRFAMTDISAWTASINTAYRFTSLPLKPEIGFKTEIISGDKQSGDGKIETFNPLFPRGAYFGLAAIVGPSNLIDVHPSINMQLAKGLSWSVDYDAFWRYSDQDGLYAPNSSLIFPAGNSGDKEIGQQLATDFSYEPNAFLYFRAEFTWFPAGDYLKSVTPGKDILFTGITMQLRF</sequence>
<dbReference type="Gene3D" id="2.40.160.100">
    <property type="match status" value="1"/>
</dbReference>
<dbReference type="EMBL" id="JAAMPU010000106">
    <property type="protein sequence ID" value="NMH28635.1"/>
    <property type="molecule type" value="Genomic_DNA"/>
</dbReference>
<dbReference type="Proteomes" id="UP000712080">
    <property type="component" value="Unassembled WGS sequence"/>
</dbReference>
<feature type="domain" description="Alginate export" evidence="1">
    <location>
        <begin position="61"/>
        <end position="440"/>
    </location>
</feature>
<gene>
    <name evidence="2" type="ORF">G6047_11385</name>
</gene>
<proteinExistence type="predicted"/>
<protein>
    <submittedName>
        <fullName evidence="2">Alginate export family protein</fullName>
    </submittedName>
</protein>
<reference evidence="2" key="1">
    <citation type="submission" date="2020-02" db="EMBL/GenBank/DDBJ databases">
        <title>Flavobacterium sp. genome.</title>
        <authorList>
            <person name="Jung H.S."/>
            <person name="Baek J.H."/>
            <person name="Jeon C.O."/>
        </authorList>
    </citation>
    <scope>NUCLEOTIDE SEQUENCE</scope>
    <source>
        <strain evidence="2">SE-s28</strain>
    </source>
</reference>
<accession>A0A972JI53</accession>
<organism evidence="2 3">
    <name type="scientific">Flavobacterium silvaticum</name>
    <dbReference type="NCBI Taxonomy" id="1852020"/>
    <lineage>
        <taxon>Bacteria</taxon>
        <taxon>Pseudomonadati</taxon>
        <taxon>Bacteroidota</taxon>
        <taxon>Flavobacteriia</taxon>
        <taxon>Flavobacteriales</taxon>
        <taxon>Flavobacteriaceae</taxon>
        <taxon>Flavobacterium</taxon>
    </lineage>
</organism>
<dbReference type="AlphaFoldDB" id="A0A972JI53"/>
<evidence type="ECO:0000313" key="3">
    <source>
        <dbReference type="Proteomes" id="UP000712080"/>
    </source>
</evidence>
<comment type="caution">
    <text evidence="2">The sequence shown here is derived from an EMBL/GenBank/DDBJ whole genome shotgun (WGS) entry which is preliminary data.</text>
</comment>